<dbReference type="InterPro" id="IPR011034">
    <property type="entry name" value="Formyl_transferase-like_C_sf"/>
</dbReference>
<dbReference type="InterPro" id="IPR002376">
    <property type="entry name" value="Formyl_transf_N"/>
</dbReference>
<evidence type="ECO:0000256" key="3">
    <source>
        <dbReference type="ARBA" id="ARBA00022679"/>
    </source>
</evidence>
<dbReference type="CDD" id="cd08704">
    <property type="entry name" value="Met_tRNA_FMT_C"/>
    <property type="match status" value="1"/>
</dbReference>
<feature type="region of interest" description="Disordered" evidence="6">
    <location>
        <begin position="281"/>
        <end position="303"/>
    </location>
</feature>
<dbReference type="HAMAP" id="MF_00182">
    <property type="entry name" value="Formyl_trans"/>
    <property type="match status" value="1"/>
</dbReference>
<dbReference type="Pfam" id="PF00551">
    <property type="entry name" value="Formyl_trans_N"/>
    <property type="match status" value="1"/>
</dbReference>
<sequence length="303" mass="33595">MTDSKIIFIGTGQFAGPILENLIKNRYNIIRVITAPDKPVGRRQELTASAVKEIALRHKLFLSQPEKLIEVKSEISAVKPDLVVSAAYGKIIPKEVLDIPHFGCLNLHPSLLPKYRGPSPIQTTILNGDQKTGLTIMLMDEKIDHGPIVAQKELKIMTDDNSQTLEKKLAQLAADFLIEILPDYLHGKIKLKPQDESQVSYTKILTKQDGQINWQKSAGQIVRQARAFYPWPGAWTEFNGLRVKILKAKAIKNSPTGEAALPAGQGFLLLETVQPAGKKPMTGQEFFRGHPGAKKTDLRITPN</sequence>
<dbReference type="InterPro" id="IPR041711">
    <property type="entry name" value="Met-tRNA-FMT_N"/>
</dbReference>
<comment type="similarity">
    <text evidence="1 5">Belongs to the Fmt family.</text>
</comment>
<dbReference type="AlphaFoldDB" id="A0A2M7BU56"/>
<keyword evidence="4 5" id="KW-0648">Protein biosynthesis</keyword>
<dbReference type="InterPro" id="IPR005793">
    <property type="entry name" value="Formyl_trans_C"/>
</dbReference>
<evidence type="ECO:0000259" key="7">
    <source>
        <dbReference type="Pfam" id="PF00551"/>
    </source>
</evidence>
<accession>A0A2M7BU56</accession>
<evidence type="ECO:0000256" key="2">
    <source>
        <dbReference type="ARBA" id="ARBA00012261"/>
    </source>
</evidence>
<dbReference type="InterPro" id="IPR001555">
    <property type="entry name" value="GART_AS"/>
</dbReference>
<dbReference type="GO" id="GO:0005829">
    <property type="term" value="C:cytosol"/>
    <property type="evidence" value="ECO:0007669"/>
    <property type="project" value="TreeGrafter"/>
</dbReference>
<evidence type="ECO:0000256" key="4">
    <source>
        <dbReference type="ARBA" id="ARBA00022917"/>
    </source>
</evidence>
<protein>
    <recommendedName>
        <fullName evidence="2 5">Methionyl-tRNA formyltransferase</fullName>
        <ecNumber evidence="2 5">2.1.2.9</ecNumber>
    </recommendedName>
</protein>
<dbReference type="InterPro" id="IPR044135">
    <property type="entry name" value="Met-tRNA-FMT_C"/>
</dbReference>
<dbReference type="Proteomes" id="UP000229894">
    <property type="component" value="Unassembled WGS sequence"/>
</dbReference>
<evidence type="ECO:0000256" key="1">
    <source>
        <dbReference type="ARBA" id="ARBA00010699"/>
    </source>
</evidence>
<dbReference type="CDD" id="cd08646">
    <property type="entry name" value="FMT_core_Met-tRNA-FMT_N"/>
    <property type="match status" value="1"/>
</dbReference>
<comment type="caution">
    <text evidence="9">The sequence shown here is derived from an EMBL/GenBank/DDBJ whole genome shotgun (WGS) entry which is preliminary data.</text>
</comment>
<comment type="function">
    <text evidence="5">Attaches a formyl group to the free amino group of methionyl-tRNA(fMet). The formyl group appears to play a dual role in the initiator identity of N-formylmethionyl-tRNA by promoting its recognition by IF2 and preventing the misappropriation of this tRNA by the elongation apparatus.</text>
</comment>
<feature type="compositionally biased region" description="Basic and acidic residues" evidence="6">
    <location>
        <begin position="294"/>
        <end position="303"/>
    </location>
</feature>
<dbReference type="SUPFAM" id="SSF50486">
    <property type="entry name" value="FMT C-terminal domain-like"/>
    <property type="match status" value="1"/>
</dbReference>
<evidence type="ECO:0000256" key="5">
    <source>
        <dbReference type="HAMAP-Rule" id="MF_00182"/>
    </source>
</evidence>
<feature type="binding site" evidence="5">
    <location>
        <begin position="110"/>
        <end position="113"/>
    </location>
    <ligand>
        <name>(6S)-5,6,7,8-tetrahydrofolate</name>
        <dbReference type="ChEBI" id="CHEBI:57453"/>
    </ligand>
</feature>
<evidence type="ECO:0000259" key="8">
    <source>
        <dbReference type="Pfam" id="PF02911"/>
    </source>
</evidence>
<evidence type="ECO:0000313" key="10">
    <source>
        <dbReference type="Proteomes" id="UP000229894"/>
    </source>
</evidence>
<gene>
    <name evidence="5" type="primary">fmt</name>
    <name evidence="9" type="ORF">COS49_02505</name>
</gene>
<feature type="domain" description="Formyl transferase N-terminal" evidence="7">
    <location>
        <begin position="5"/>
        <end position="180"/>
    </location>
</feature>
<dbReference type="Pfam" id="PF02911">
    <property type="entry name" value="Formyl_trans_C"/>
    <property type="match status" value="1"/>
</dbReference>
<proteinExistence type="inferred from homology"/>
<name>A0A2M7BU56_9BACT</name>
<dbReference type="SUPFAM" id="SSF53328">
    <property type="entry name" value="Formyltransferase"/>
    <property type="match status" value="1"/>
</dbReference>
<dbReference type="PANTHER" id="PTHR11138">
    <property type="entry name" value="METHIONYL-TRNA FORMYLTRANSFERASE"/>
    <property type="match status" value="1"/>
</dbReference>
<dbReference type="EC" id="2.1.2.9" evidence="2 5"/>
<dbReference type="PROSITE" id="PS00373">
    <property type="entry name" value="GART"/>
    <property type="match status" value="1"/>
</dbReference>
<organism evidence="9 10">
    <name type="scientific">Candidatus Portnoybacteria bacterium CG03_land_8_20_14_0_80_41_10</name>
    <dbReference type="NCBI Taxonomy" id="1974808"/>
    <lineage>
        <taxon>Bacteria</taxon>
        <taxon>Candidatus Portnoyibacteriota</taxon>
    </lineage>
</organism>
<dbReference type="InterPro" id="IPR005794">
    <property type="entry name" value="Fmt"/>
</dbReference>
<dbReference type="GO" id="GO:0004479">
    <property type="term" value="F:methionyl-tRNA formyltransferase activity"/>
    <property type="evidence" value="ECO:0007669"/>
    <property type="project" value="UniProtKB-UniRule"/>
</dbReference>
<dbReference type="NCBIfam" id="TIGR00460">
    <property type="entry name" value="fmt"/>
    <property type="match status" value="1"/>
</dbReference>
<dbReference type="Gene3D" id="3.40.50.12230">
    <property type="match status" value="1"/>
</dbReference>
<dbReference type="EMBL" id="PEUX01000054">
    <property type="protein sequence ID" value="PIV10079.1"/>
    <property type="molecule type" value="Genomic_DNA"/>
</dbReference>
<keyword evidence="3 5" id="KW-0808">Transferase</keyword>
<evidence type="ECO:0000313" key="9">
    <source>
        <dbReference type="EMBL" id="PIV10079.1"/>
    </source>
</evidence>
<comment type="catalytic activity">
    <reaction evidence="5">
        <text>L-methionyl-tRNA(fMet) + (6R)-10-formyltetrahydrofolate = N-formyl-L-methionyl-tRNA(fMet) + (6S)-5,6,7,8-tetrahydrofolate + H(+)</text>
        <dbReference type="Rhea" id="RHEA:24380"/>
        <dbReference type="Rhea" id="RHEA-COMP:9952"/>
        <dbReference type="Rhea" id="RHEA-COMP:9953"/>
        <dbReference type="ChEBI" id="CHEBI:15378"/>
        <dbReference type="ChEBI" id="CHEBI:57453"/>
        <dbReference type="ChEBI" id="CHEBI:78530"/>
        <dbReference type="ChEBI" id="CHEBI:78844"/>
        <dbReference type="ChEBI" id="CHEBI:195366"/>
        <dbReference type="EC" id="2.1.2.9"/>
    </reaction>
</comment>
<reference evidence="10" key="1">
    <citation type="submission" date="2017-09" db="EMBL/GenBank/DDBJ databases">
        <title>Depth-based differentiation of microbial function through sediment-hosted aquifers and enrichment of novel symbionts in the deep terrestrial subsurface.</title>
        <authorList>
            <person name="Probst A.J."/>
            <person name="Ladd B."/>
            <person name="Jarett J.K."/>
            <person name="Geller-Mcgrath D.E."/>
            <person name="Sieber C.M.K."/>
            <person name="Emerson J.B."/>
            <person name="Anantharaman K."/>
            <person name="Thomas B.C."/>
            <person name="Malmstrom R."/>
            <person name="Stieglmeier M."/>
            <person name="Klingl A."/>
            <person name="Woyke T."/>
            <person name="Ryan C.M."/>
            <person name="Banfield J.F."/>
        </authorList>
    </citation>
    <scope>NUCLEOTIDE SEQUENCE [LARGE SCALE GENOMIC DNA]</scope>
</reference>
<evidence type="ECO:0000256" key="6">
    <source>
        <dbReference type="SAM" id="MobiDB-lite"/>
    </source>
</evidence>
<dbReference type="PANTHER" id="PTHR11138:SF5">
    <property type="entry name" value="METHIONYL-TRNA FORMYLTRANSFERASE, MITOCHONDRIAL"/>
    <property type="match status" value="1"/>
</dbReference>
<feature type="domain" description="Formyl transferase C-terminal" evidence="8">
    <location>
        <begin position="205"/>
        <end position="290"/>
    </location>
</feature>
<dbReference type="InterPro" id="IPR036477">
    <property type="entry name" value="Formyl_transf_N_sf"/>
</dbReference>